<dbReference type="InterPro" id="IPR017441">
    <property type="entry name" value="Protein_kinase_ATP_BS"/>
</dbReference>
<dbReference type="PANTHER" id="PTHR24359">
    <property type="entry name" value="SERINE/THREONINE-PROTEIN KINASE SBK1"/>
    <property type="match status" value="1"/>
</dbReference>
<accession>A0A6A5XNY9</accession>
<dbReference type="PROSITE" id="PS00108">
    <property type="entry name" value="PROTEIN_KINASE_ST"/>
    <property type="match status" value="1"/>
</dbReference>
<dbReference type="Gene3D" id="3.30.200.20">
    <property type="entry name" value="Phosphorylase Kinase, domain 1"/>
    <property type="match status" value="1"/>
</dbReference>
<dbReference type="InterPro" id="IPR000719">
    <property type="entry name" value="Prot_kinase_dom"/>
</dbReference>
<dbReference type="InterPro" id="IPR008271">
    <property type="entry name" value="Ser/Thr_kinase_AS"/>
</dbReference>
<dbReference type="PROSITE" id="PS50011">
    <property type="entry name" value="PROTEIN_KINASE_DOM"/>
    <property type="match status" value="1"/>
</dbReference>
<feature type="compositionally biased region" description="Low complexity" evidence="4">
    <location>
        <begin position="461"/>
        <end position="478"/>
    </location>
</feature>
<feature type="region of interest" description="Disordered" evidence="4">
    <location>
        <begin position="573"/>
        <end position="599"/>
    </location>
</feature>
<reference evidence="6" key="1">
    <citation type="journal article" date="2020" name="Stud. Mycol.">
        <title>101 Dothideomycetes genomes: a test case for predicting lifestyles and emergence of pathogens.</title>
        <authorList>
            <person name="Haridas S."/>
            <person name="Albert R."/>
            <person name="Binder M."/>
            <person name="Bloem J."/>
            <person name="Labutti K."/>
            <person name="Salamov A."/>
            <person name="Andreopoulos B."/>
            <person name="Baker S."/>
            <person name="Barry K."/>
            <person name="Bills G."/>
            <person name="Bluhm B."/>
            <person name="Cannon C."/>
            <person name="Castanera R."/>
            <person name="Culley D."/>
            <person name="Daum C."/>
            <person name="Ezra D."/>
            <person name="Gonzalez J."/>
            <person name="Henrissat B."/>
            <person name="Kuo A."/>
            <person name="Liang C."/>
            <person name="Lipzen A."/>
            <person name="Lutzoni F."/>
            <person name="Magnuson J."/>
            <person name="Mondo S."/>
            <person name="Nolan M."/>
            <person name="Ohm R."/>
            <person name="Pangilinan J."/>
            <person name="Park H.-J."/>
            <person name="Ramirez L."/>
            <person name="Alfaro M."/>
            <person name="Sun H."/>
            <person name="Tritt A."/>
            <person name="Yoshinaga Y."/>
            <person name="Zwiers L.-H."/>
            <person name="Turgeon B."/>
            <person name="Goodwin S."/>
            <person name="Spatafora J."/>
            <person name="Crous P."/>
            <person name="Grigoriev I."/>
        </authorList>
    </citation>
    <scope>NUCLEOTIDE SEQUENCE</scope>
    <source>
        <strain evidence="6">CBS 175.79</strain>
    </source>
</reference>
<feature type="region of interest" description="Disordered" evidence="4">
    <location>
        <begin position="459"/>
        <end position="559"/>
    </location>
</feature>
<dbReference type="GO" id="GO:0005524">
    <property type="term" value="F:ATP binding"/>
    <property type="evidence" value="ECO:0007669"/>
    <property type="project" value="UniProtKB-UniRule"/>
</dbReference>
<gene>
    <name evidence="6" type="ORF">BU24DRAFT_451566</name>
</gene>
<dbReference type="InterPro" id="IPR011009">
    <property type="entry name" value="Kinase-like_dom_sf"/>
</dbReference>
<dbReference type="Pfam" id="PF00069">
    <property type="entry name" value="Pkinase"/>
    <property type="match status" value="1"/>
</dbReference>
<evidence type="ECO:0000256" key="1">
    <source>
        <dbReference type="ARBA" id="ARBA00022741"/>
    </source>
</evidence>
<evidence type="ECO:0000256" key="3">
    <source>
        <dbReference type="PROSITE-ProRule" id="PRU10141"/>
    </source>
</evidence>
<sequence>MEPSTQAGADAREEIEEFLHHTLPHKPFDQYIDDTVFLDVKELLTRHPDRQIRQWSENPRLYTLLRMLEYEDDGQIFKKFDSEQISDFWLPMTSASLSQFAQTTDLNPTLFRRAQMHVLSKPDQMSDEKLTAASHVHKYIREGSAYFEEVDKIGRGGSAEVVRVRHKLSGKQFACKRILRADTVKAQKNQLIEFEQEVGVLQRLSHHHFVTFVASFTDLTSFSLILNPVAKDVLKSMLERQARDQPLPNEDISTLRRSFGCLTTALTFLHEQKVRHKDIKPGNILLSDGRIYLCDFGIARDWSKSEHSTTEGDVLKFTRRYCAPEVFGRDPRNSKSDIWSLGCVFLEIISVIKGYPLEEVNHFLLQHSVGASAQGLWCAPEAIQAWLVKIRSERHDSADDLPLDWIIPMIRSEPDDRLKASQVLDMIHRQTNDIRRPDLFVASCCRRSDSLLPIDATTSTLSRQKSSAKSDSTSLSDRYSLDRPQPEGLGLQGVPASPPASYLVLPTRNKSSTSTLANRGRSRERSVSPGTQSPHLSSESSNTIPFSIEPVSPPPIAKFTPPHIAMRTYSLRGSTHSAAKPSELISPRPTAFSGSGARDSLDFQRPDPDPPAMYSVKCGCAAQMNEKHIFNSPLVSSSIQEDLPTIQTSPVCELRENRVQVYETLPEDPTAANISLPQIWWLTRRLVISYLSGSPEIRRCSSFWIPLADIRFSCDGSDVTLQWSDCNQMTERRTANYGILYDWSYKPKSPNNSIILRFQDAQQAYAFIDTVRLPYEDGVKIRTRRKVDISEMQELHTFDLGRQGIQEYRAAVLTTVQDSFADSKLFIQWPEVDLDIRVHDDHDQYVHAYQMVVRFNNVATPTYHSDIRGEPAVDYSRTASFSAARQLKTSFAATFPLGTRHSLPVPPVGMVNMLYNMTGWTLRYFAILDKFKSKNKHFWSKKYGRADILLFEKEVDDNSIRRRGTQLVVRLHEEIDFLWTAGSITSSTALSYSSCEVTLTVSNKTRGRLLNVTNMTAVASEGPTKPQHSHHRSTSDAHEELSELVLTFQEERYRLEFDRIVSEFKAAALASAPLTRTATLAGSMRRFNSVTSNDMHPSPPMR</sequence>
<dbReference type="GO" id="GO:0004674">
    <property type="term" value="F:protein serine/threonine kinase activity"/>
    <property type="evidence" value="ECO:0007669"/>
    <property type="project" value="TreeGrafter"/>
</dbReference>
<evidence type="ECO:0000313" key="6">
    <source>
        <dbReference type="EMBL" id="KAF2014557.1"/>
    </source>
</evidence>
<evidence type="ECO:0000256" key="4">
    <source>
        <dbReference type="SAM" id="MobiDB-lite"/>
    </source>
</evidence>
<evidence type="ECO:0000256" key="2">
    <source>
        <dbReference type="ARBA" id="ARBA00022840"/>
    </source>
</evidence>
<feature type="compositionally biased region" description="Polar residues" evidence="4">
    <location>
        <begin position="528"/>
        <end position="545"/>
    </location>
</feature>
<dbReference type="OrthoDB" id="4062651at2759"/>
<feature type="domain" description="Protein kinase" evidence="5">
    <location>
        <begin position="147"/>
        <end position="431"/>
    </location>
</feature>
<keyword evidence="7" id="KW-1185">Reference proteome</keyword>
<dbReference type="Proteomes" id="UP000799778">
    <property type="component" value="Unassembled WGS sequence"/>
</dbReference>
<dbReference type="AlphaFoldDB" id="A0A6A5XNY9"/>
<dbReference type="EMBL" id="ML978070">
    <property type="protein sequence ID" value="KAF2014557.1"/>
    <property type="molecule type" value="Genomic_DNA"/>
</dbReference>
<dbReference type="SMART" id="SM00220">
    <property type="entry name" value="S_TKc"/>
    <property type="match status" value="1"/>
</dbReference>
<feature type="binding site" evidence="3">
    <location>
        <position position="176"/>
    </location>
    <ligand>
        <name>ATP</name>
        <dbReference type="ChEBI" id="CHEBI:30616"/>
    </ligand>
</feature>
<protein>
    <recommendedName>
        <fullName evidence="5">Protein kinase domain-containing protein</fullName>
    </recommendedName>
</protein>
<dbReference type="PANTHER" id="PTHR24359:SF1">
    <property type="entry name" value="INHIBITOR OF NUCLEAR FACTOR KAPPA-B KINASE EPSILON SUBUNIT HOMOLOG 1-RELATED"/>
    <property type="match status" value="1"/>
</dbReference>
<name>A0A6A5XNY9_9PLEO</name>
<keyword evidence="2 3" id="KW-0067">ATP-binding</keyword>
<dbReference type="SUPFAM" id="SSF56112">
    <property type="entry name" value="Protein kinase-like (PK-like)"/>
    <property type="match status" value="1"/>
</dbReference>
<feature type="compositionally biased region" description="Polar residues" evidence="4">
    <location>
        <begin position="508"/>
        <end position="517"/>
    </location>
</feature>
<evidence type="ECO:0000259" key="5">
    <source>
        <dbReference type="PROSITE" id="PS50011"/>
    </source>
</evidence>
<evidence type="ECO:0000313" key="7">
    <source>
        <dbReference type="Proteomes" id="UP000799778"/>
    </source>
</evidence>
<dbReference type="PROSITE" id="PS00107">
    <property type="entry name" value="PROTEIN_KINASE_ATP"/>
    <property type="match status" value="1"/>
</dbReference>
<dbReference type="Gene3D" id="1.10.510.10">
    <property type="entry name" value="Transferase(Phosphotransferase) domain 1"/>
    <property type="match status" value="1"/>
</dbReference>
<dbReference type="RefSeq" id="XP_033382896.1">
    <property type="nucleotide sequence ID" value="XM_033531121.1"/>
</dbReference>
<organism evidence="6 7">
    <name type="scientific">Aaosphaeria arxii CBS 175.79</name>
    <dbReference type="NCBI Taxonomy" id="1450172"/>
    <lineage>
        <taxon>Eukaryota</taxon>
        <taxon>Fungi</taxon>
        <taxon>Dikarya</taxon>
        <taxon>Ascomycota</taxon>
        <taxon>Pezizomycotina</taxon>
        <taxon>Dothideomycetes</taxon>
        <taxon>Pleosporomycetidae</taxon>
        <taxon>Pleosporales</taxon>
        <taxon>Pleosporales incertae sedis</taxon>
        <taxon>Aaosphaeria</taxon>
    </lineage>
</organism>
<dbReference type="GeneID" id="54288518"/>
<keyword evidence="1 3" id="KW-0547">Nucleotide-binding</keyword>
<proteinExistence type="predicted"/>
<dbReference type="CDD" id="cd00180">
    <property type="entry name" value="PKc"/>
    <property type="match status" value="1"/>
</dbReference>